<evidence type="ECO:0000256" key="3">
    <source>
        <dbReference type="SAM" id="Phobius"/>
    </source>
</evidence>
<sequence length="423" mass="44139">MSADDGQHGDGRGEGQRGEGAPRDSQRGERQPGGATLTRGDEHLARHRDPGGLGRALGLTTLSAILPGAGLLRTRKWKLGLGVVALAVGLLAGIAVYAMVNGLTTTAFQTAADTDRLRLILGVVIAGTVLWIGVIALTAMVTRPRRPSTGQKVSLAAFTALLCVAVSAPAAIGVRYISAHVDAVDRVFNSGSMGGGGPDGPQPTSLVSGDPQNPWADLPRVNVLLLGSDAAEAREGTRTDTMMVASIDTTTGDSVLFSIPRNLQNVPIPRDLPLYEFYPDGYNCGPECLMNGIWTAAEIHAEEHPELYTGESHPGLTATQRVLAQVLGLPIHQTVIVNLQGFEDLIDAMGGVVINVQEQIPINGRTYTDAQGHLQLDPNSPAWSGSSPAPSGSTATRRWATPAPGSPPTTSAGCAGSGAWWRP</sequence>
<accession>A0A5J6V7B9</accession>
<dbReference type="RefSeq" id="WP_158062125.1">
    <property type="nucleotide sequence ID" value="NZ_CP044427.1"/>
</dbReference>
<feature type="transmembrane region" description="Helical" evidence="3">
    <location>
        <begin position="53"/>
        <end position="72"/>
    </location>
</feature>
<dbReference type="Pfam" id="PF03816">
    <property type="entry name" value="LytR_cpsA_psr"/>
    <property type="match status" value="1"/>
</dbReference>
<dbReference type="EMBL" id="CP044427">
    <property type="protein sequence ID" value="QFG69648.1"/>
    <property type="molecule type" value="Genomic_DNA"/>
</dbReference>
<feature type="transmembrane region" description="Helical" evidence="3">
    <location>
        <begin position="119"/>
        <end position="141"/>
    </location>
</feature>
<dbReference type="PANTHER" id="PTHR33392:SF6">
    <property type="entry name" value="POLYISOPRENYL-TEICHOIC ACID--PEPTIDOGLYCAN TEICHOIC ACID TRANSFERASE TAGU"/>
    <property type="match status" value="1"/>
</dbReference>
<keyword evidence="3" id="KW-0812">Transmembrane</keyword>
<evidence type="ECO:0000259" key="4">
    <source>
        <dbReference type="Pfam" id="PF03816"/>
    </source>
</evidence>
<feature type="region of interest" description="Disordered" evidence="2">
    <location>
        <begin position="1"/>
        <end position="49"/>
    </location>
</feature>
<organism evidence="5 6">
    <name type="scientific">Ornithinimicrobium pratense</name>
    <dbReference type="NCBI Taxonomy" id="2593973"/>
    <lineage>
        <taxon>Bacteria</taxon>
        <taxon>Bacillati</taxon>
        <taxon>Actinomycetota</taxon>
        <taxon>Actinomycetes</taxon>
        <taxon>Micrococcales</taxon>
        <taxon>Ornithinimicrobiaceae</taxon>
        <taxon>Ornithinimicrobium</taxon>
    </lineage>
</organism>
<feature type="compositionally biased region" description="Basic and acidic residues" evidence="2">
    <location>
        <begin position="39"/>
        <end position="49"/>
    </location>
</feature>
<feature type="domain" description="Cell envelope-related transcriptional attenuator" evidence="4">
    <location>
        <begin position="238"/>
        <end position="369"/>
    </location>
</feature>
<dbReference type="InterPro" id="IPR004474">
    <property type="entry name" value="LytR_CpsA_psr"/>
</dbReference>
<proteinExistence type="inferred from homology"/>
<keyword evidence="3" id="KW-0472">Membrane</keyword>
<gene>
    <name evidence="5" type="ORF">FY030_13915</name>
</gene>
<evidence type="ECO:0000313" key="5">
    <source>
        <dbReference type="EMBL" id="QFG69648.1"/>
    </source>
</evidence>
<feature type="compositionally biased region" description="Low complexity" evidence="2">
    <location>
        <begin position="380"/>
        <end position="413"/>
    </location>
</feature>
<feature type="region of interest" description="Disordered" evidence="2">
    <location>
        <begin position="192"/>
        <end position="212"/>
    </location>
</feature>
<dbReference type="Gene3D" id="3.30.420.590">
    <property type="match status" value="1"/>
</dbReference>
<feature type="transmembrane region" description="Helical" evidence="3">
    <location>
        <begin position="79"/>
        <end position="99"/>
    </location>
</feature>
<keyword evidence="3" id="KW-1133">Transmembrane helix</keyword>
<comment type="similarity">
    <text evidence="1">Belongs to the LytR/CpsA/Psr (LCP) family.</text>
</comment>
<feature type="compositionally biased region" description="Basic and acidic residues" evidence="2">
    <location>
        <begin position="1"/>
        <end position="30"/>
    </location>
</feature>
<dbReference type="AlphaFoldDB" id="A0A5J6V7B9"/>
<reference evidence="5 6" key="1">
    <citation type="submission" date="2019-09" db="EMBL/GenBank/DDBJ databases">
        <title>Serinicoccus pratensis sp. nov., isolated from meadow soil.</title>
        <authorList>
            <person name="Zhang W."/>
        </authorList>
    </citation>
    <scope>NUCLEOTIDE SEQUENCE [LARGE SCALE GENOMIC DNA]</scope>
    <source>
        <strain evidence="5 6">W204</strain>
    </source>
</reference>
<dbReference type="Proteomes" id="UP000326546">
    <property type="component" value="Chromosome"/>
</dbReference>
<feature type="region of interest" description="Disordered" evidence="2">
    <location>
        <begin position="371"/>
        <end position="423"/>
    </location>
</feature>
<feature type="transmembrane region" description="Helical" evidence="3">
    <location>
        <begin position="153"/>
        <end position="177"/>
    </location>
</feature>
<keyword evidence="6" id="KW-1185">Reference proteome</keyword>
<evidence type="ECO:0000256" key="1">
    <source>
        <dbReference type="ARBA" id="ARBA00006068"/>
    </source>
</evidence>
<dbReference type="InterPro" id="IPR050922">
    <property type="entry name" value="LytR/CpsA/Psr_CW_biosynth"/>
</dbReference>
<dbReference type="OrthoDB" id="3573673at2"/>
<protein>
    <submittedName>
        <fullName evidence="5">LytR family transcriptional regulator</fullName>
    </submittedName>
</protein>
<evidence type="ECO:0000256" key="2">
    <source>
        <dbReference type="SAM" id="MobiDB-lite"/>
    </source>
</evidence>
<dbReference type="PANTHER" id="PTHR33392">
    <property type="entry name" value="POLYISOPRENYL-TEICHOIC ACID--PEPTIDOGLYCAN TEICHOIC ACID TRANSFERASE TAGU"/>
    <property type="match status" value="1"/>
</dbReference>
<name>A0A5J6V7B9_9MICO</name>
<dbReference type="KEGG" id="serw:FY030_13915"/>
<evidence type="ECO:0000313" key="6">
    <source>
        <dbReference type="Proteomes" id="UP000326546"/>
    </source>
</evidence>